<feature type="non-terminal residue" evidence="1">
    <location>
        <position position="1"/>
    </location>
</feature>
<accession>A0ABQ7XDG1</accession>
<evidence type="ECO:0000313" key="3">
    <source>
        <dbReference type="Proteomes" id="UP000824890"/>
    </source>
</evidence>
<reference evidence="1 3" key="1">
    <citation type="submission" date="2021-05" db="EMBL/GenBank/DDBJ databases">
        <title>Genome Assembly of Synthetic Allotetraploid Brassica napus Reveals Homoeologous Exchanges between Subgenomes.</title>
        <authorList>
            <person name="Davis J.T."/>
        </authorList>
    </citation>
    <scope>NUCLEOTIDE SEQUENCE [LARGE SCALE GENOMIC DNA]</scope>
    <source>
        <strain evidence="3">cv. Da-Ae</strain>
        <tissue evidence="1">Seedling</tissue>
    </source>
</reference>
<evidence type="ECO:0000313" key="2">
    <source>
        <dbReference type="EMBL" id="KAH0853992.1"/>
    </source>
</evidence>
<protein>
    <submittedName>
        <fullName evidence="1">Uncharacterized protein</fullName>
    </submittedName>
</protein>
<dbReference type="Proteomes" id="UP000824890">
    <property type="component" value="Unassembled WGS sequence"/>
</dbReference>
<keyword evidence="3" id="KW-1185">Reference proteome</keyword>
<dbReference type="EMBL" id="JAGKQM010000618">
    <property type="protein sequence ID" value="KAH0853975.1"/>
    <property type="molecule type" value="Genomic_DNA"/>
</dbReference>
<gene>
    <name evidence="2" type="ORF">HID58_092682</name>
    <name evidence="1" type="ORF">HID58_092713</name>
</gene>
<evidence type="ECO:0000313" key="1">
    <source>
        <dbReference type="EMBL" id="KAH0853975.1"/>
    </source>
</evidence>
<sequence>ILAGKGKLLDICLEIRVHTWSLPPTRVTSSSLSLTFESFLPSAPEMRTELRVAPSESMDSSDSSLDLTAKLENPKAIVARRTSPVRGSRYPPIGPPSVIGAEEVAGRLVVGIKKII</sequence>
<proteinExistence type="predicted"/>
<organism evidence="1 3">
    <name type="scientific">Brassica napus</name>
    <name type="common">Rape</name>
    <dbReference type="NCBI Taxonomy" id="3708"/>
    <lineage>
        <taxon>Eukaryota</taxon>
        <taxon>Viridiplantae</taxon>
        <taxon>Streptophyta</taxon>
        <taxon>Embryophyta</taxon>
        <taxon>Tracheophyta</taxon>
        <taxon>Spermatophyta</taxon>
        <taxon>Magnoliopsida</taxon>
        <taxon>eudicotyledons</taxon>
        <taxon>Gunneridae</taxon>
        <taxon>Pentapetalae</taxon>
        <taxon>rosids</taxon>
        <taxon>malvids</taxon>
        <taxon>Brassicales</taxon>
        <taxon>Brassicaceae</taxon>
        <taxon>Brassiceae</taxon>
        <taxon>Brassica</taxon>
    </lineage>
</organism>
<name>A0ABQ7XDG1_BRANA</name>
<comment type="caution">
    <text evidence="1">The sequence shown here is derived from an EMBL/GenBank/DDBJ whole genome shotgun (WGS) entry which is preliminary data.</text>
</comment>
<dbReference type="EMBL" id="JAGKQM010000616">
    <property type="protein sequence ID" value="KAH0853992.1"/>
    <property type="molecule type" value="Genomic_DNA"/>
</dbReference>